<reference evidence="3 4" key="1">
    <citation type="journal article" date="2015" name="Nature">
        <title>rRNA introns, odd ribosomes, and small enigmatic genomes across a large radiation of phyla.</title>
        <authorList>
            <person name="Brown C.T."/>
            <person name="Hug L.A."/>
            <person name="Thomas B.C."/>
            <person name="Sharon I."/>
            <person name="Castelle C.J."/>
            <person name="Singh A."/>
            <person name="Wilkins M.J."/>
            <person name="Williams K.H."/>
            <person name="Banfield J.F."/>
        </authorList>
    </citation>
    <scope>NUCLEOTIDE SEQUENCE [LARGE SCALE GENOMIC DNA]</scope>
</reference>
<dbReference type="PANTHER" id="PTHR35601:SF1">
    <property type="entry name" value="TOXIN RELE"/>
    <property type="match status" value="1"/>
</dbReference>
<dbReference type="Proteomes" id="UP000034837">
    <property type="component" value="Unassembled WGS sequence"/>
</dbReference>
<dbReference type="InterPro" id="IPR007712">
    <property type="entry name" value="RelE/ParE_toxin"/>
</dbReference>
<keyword evidence="2" id="KW-1277">Toxin-antitoxin system</keyword>
<dbReference type="EMBL" id="LCDO01000016">
    <property type="protein sequence ID" value="KKS56181.1"/>
    <property type="molecule type" value="Genomic_DNA"/>
</dbReference>
<dbReference type="Pfam" id="PF05016">
    <property type="entry name" value="ParE_toxin"/>
    <property type="match status" value="1"/>
</dbReference>
<proteinExistence type="inferred from homology"/>
<dbReference type="AlphaFoldDB" id="A0A0G1CBX5"/>
<name>A0A0G1CBX5_9BACT</name>
<accession>A0A0G1CBX5</accession>
<sequence length="83" mass="9746">MYKLLISSKANREIRKISRLHKEAIINALYELKQNPLEGKPLTKELTGRLSYRVGFYRIIYTVNRKDQIVRIVTAGHRATIYN</sequence>
<evidence type="ECO:0000313" key="4">
    <source>
        <dbReference type="Proteomes" id="UP000034837"/>
    </source>
</evidence>
<organism evidence="3 4">
    <name type="scientific">Candidatus Magasanikbacteria bacterium GW2011_GWA2_42_32</name>
    <dbReference type="NCBI Taxonomy" id="1619039"/>
    <lineage>
        <taxon>Bacteria</taxon>
        <taxon>Candidatus Magasanikiibacteriota</taxon>
    </lineage>
</organism>
<comment type="similarity">
    <text evidence="1">Belongs to the RelE toxin family.</text>
</comment>
<dbReference type="Gene3D" id="3.30.2310.20">
    <property type="entry name" value="RelE-like"/>
    <property type="match status" value="1"/>
</dbReference>
<comment type="caution">
    <text evidence="3">The sequence shown here is derived from an EMBL/GenBank/DDBJ whole genome shotgun (WGS) entry which is preliminary data.</text>
</comment>
<dbReference type="InterPro" id="IPR035093">
    <property type="entry name" value="RelE/ParE_toxin_dom_sf"/>
</dbReference>
<dbReference type="PANTHER" id="PTHR35601">
    <property type="entry name" value="TOXIN RELE"/>
    <property type="match status" value="1"/>
</dbReference>
<evidence type="ECO:0000256" key="1">
    <source>
        <dbReference type="ARBA" id="ARBA00006226"/>
    </source>
</evidence>
<evidence type="ECO:0000256" key="2">
    <source>
        <dbReference type="ARBA" id="ARBA00022649"/>
    </source>
</evidence>
<protein>
    <recommendedName>
        <fullName evidence="5">Addiction module toxin, RelE/StbE family</fullName>
    </recommendedName>
</protein>
<gene>
    <name evidence="3" type="ORF">UV20_C0016G0015</name>
</gene>
<evidence type="ECO:0000313" key="3">
    <source>
        <dbReference type="EMBL" id="KKS56181.1"/>
    </source>
</evidence>
<evidence type="ECO:0008006" key="5">
    <source>
        <dbReference type="Google" id="ProtNLM"/>
    </source>
</evidence>
<dbReference type="SUPFAM" id="SSF143011">
    <property type="entry name" value="RelE-like"/>
    <property type="match status" value="1"/>
</dbReference>